<gene>
    <name evidence="7" type="ORF">CU103_19000</name>
</gene>
<dbReference type="GO" id="GO:0006508">
    <property type="term" value="P:proteolysis"/>
    <property type="evidence" value="ECO:0007669"/>
    <property type="project" value="UniProtKB-KW"/>
</dbReference>
<dbReference type="InterPro" id="IPR015500">
    <property type="entry name" value="Peptidase_S8_subtilisin-rel"/>
</dbReference>
<protein>
    <submittedName>
        <fullName evidence="7">Peptidase S8</fullName>
    </submittedName>
</protein>
<dbReference type="SUPFAM" id="SSF55486">
    <property type="entry name" value="Metalloproteases ('zincins'), catalytic domain"/>
    <property type="match status" value="1"/>
</dbReference>
<sequence length="1186" mass="128154">MAEATSARRVLVKTTAVIAGQRLAPGTAKTAFTAEPLFKSIGHEAALGLSAGATWHVLSAPDDDGTNPWDICHSLLSSGLGVTGGSVEFAEPDLQQRWLMGDEKALGIGLTAGCDRASPQSSNYPRDADNFWLKKRSHSQFDDALAEVGQPGDRNRVRIAHLDTGYDPRHRSLPAHMNLRLQRNFVEADRPNDATDTTSETALSNPGHGTGTLSILAGKAFGSTSTIGCAPNAEVVPVRVANSVVLFSNSSIAKAMDYIHGLCANPATRVHVITMSMGGLASRAWADAVNALYERGVFIVAAAGNNFANLPTRNIVYPARFNRVVAACGVMANHAPYADLPAAIMAGNYGPASKMKTAIAACTPNTPWARKGCPAIVDFDGNGTSSATPQVAASAALWIQNNMTRLAAYREDWMRAEAVRQALFLSARTGGDLRRLGRGELQALAALDILPARASDLVKAPVDSASFSILNVLTGVDFGATSEPGRQMLELEALQLSQSAGVEAVLPDPSIDPQSLSTKDKLNIAEALLAQPGISQTLRETLAGAMRTSAPVTSLPVAEDAVTRFHLKAAMDPDVPAPMRRRLRVFAFDPSLATDPDTVAINQATLDVKWEPGLNPGPVGEYIEVIDIDPASRCAYAPVDLNHKHLLPQDGLAPSEGNPQFHQQMTYAVAMRTIEYFERALGRSALWSPRLTIMAGRLHQQYVQRLRIYPHATRARNAYYSPDRKALLLGYFTAAEKTAGLGLPHGVVFTALSHDVIAHETTHALLDGLHTRFREPTNPDVLAFHEAFADIVALFQHFTLPEALRHQISRTRGDLSQENLLAELAIEFGQAVSGGYGALRDAIGTRDKDDNWVARKPQPTDYDASKEPHALGAVLVSAVFAAFLSIYKARMTDLVRLATQGAGVLPPGDIPIDLANRMADEASKVAGQVLKMCIRALDYCPPVDITFGDYLRALITADRDLVPDDPRGYRVAFVAAFRDRGIYPSGVRHLSPGNLVWESPPLPLRNLSEIVTRMKLTWNLDSDRRSAYEVSQKNAATFHAWLISSKQVSDDELAVLGLVRRSQPMTIGNIKGTIRGIEVHSVRPARRIGPDGQSRTDLVVEITQTFKPDADQGGLYRGGCTLIIDLETNTVRYCIRKRVTSAQRLSQQAAFRLQQDFGLRLQYFSESPAGNEPFALLHGALGGKGG</sequence>
<proteinExistence type="inferred from homology"/>
<dbReference type="InterPro" id="IPR023828">
    <property type="entry name" value="Peptidase_S8_Ser-AS"/>
</dbReference>
<dbReference type="CDD" id="cd09598">
    <property type="entry name" value="M4_like"/>
    <property type="match status" value="1"/>
</dbReference>
<dbReference type="AlphaFoldDB" id="A0A2P7B7K4"/>
<dbReference type="OrthoDB" id="178184at2"/>
<keyword evidence="4 5" id="KW-0720">Serine protease</keyword>
<comment type="caution">
    <text evidence="7">The sequence shown here is derived from an EMBL/GenBank/DDBJ whole genome shotgun (WGS) entry which is preliminary data.</text>
</comment>
<evidence type="ECO:0000259" key="6">
    <source>
        <dbReference type="Pfam" id="PF00082"/>
    </source>
</evidence>
<dbReference type="CDD" id="cd00306">
    <property type="entry name" value="Peptidases_S8_S53"/>
    <property type="match status" value="1"/>
</dbReference>
<feature type="active site" description="Charge relay system" evidence="5">
    <location>
        <position position="208"/>
    </location>
</feature>
<evidence type="ECO:0000256" key="1">
    <source>
        <dbReference type="ARBA" id="ARBA00011073"/>
    </source>
</evidence>
<dbReference type="InterPro" id="IPR000209">
    <property type="entry name" value="Peptidase_S8/S53_dom"/>
</dbReference>
<organism evidence="7 8">
    <name type="scientific">Phyllobacterium sophorae</name>
    <dbReference type="NCBI Taxonomy" id="1520277"/>
    <lineage>
        <taxon>Bacteria</taxon>
        <taxon>Pseudomonadati</taxon>
        <taxon>Pseudomonadota</taxon>
        <taxon>Alphaproteobacteria</taxon>
        <taxon>Hyphomicrobiales</taxon>
        <taxon>Phyllobacteriaceae</taxon>
        <taxon>Phyllobacterium</taxon>
    </lineage>
</organism>
<evidence type="ECO:0000256" key="2">
    <source>
        <dbReference type="ARBA" id="ARBA00022670"/>
    </source>
</evidence>
<keyword evidence="3 5" id="KW-0378">Hydrolase</keyword>
<dbReference type="EMBL" id="PGGM01000009">
    <property type="protein sequence ID" value="PSH62439.1"/>
    <property type="molecule type" value="Genomic_DNA"/>
</dbReference>
<dbReference type="Proteomes" id="UP000241764">
    <property type="component" value="Unassembled WGS sequence"/>
</dbReference>
<dbReference type="PROSITE" id="PS00138">
    <property type="entry name" value="SUBTILASE_SER"/>
    <property type="match status" value="1"/>
</dbReference>
<dbReference type="Pfam" id="PF00082">
    <property type="entry name" value="Peptidase_S8"/>
    <property type="match status" value="1"/>
</dbReference>
<dbReference type="GO" id="GO:0004252">
    <property type="term" value="F:serine-type endopeptidase activity"/>
    <property type="evidence" value="ECO:0007669"/>
    <property type="project" value="UniProtKB-UniRule"/>
</dbReference>
<dbReference type="SUPFAM" id="SSF52743">
    <property type="entry name" value="Subtilisin-like"/>
    <property type="match status" value="1"/>
</dbReference>
<dbReference type="RefSeq" id="WP_106665612.1">
    <property type="nucleotide sequence ID" value="NZ_PGGM01000009.1"/>
</dbReference>
<evidence type="ECO:0000256" key="5">
    <source>
        <dbReference type="PROSITE-ProRule" id="PRU01240"/>
    </source>
</evidence>
<name>A0A2P7B7K4_9HYPH</name>
<keyword evidence="2 5" id="KW-0645">Protease</keyword>
<dbReference type="Gene3D" id="3.40.50.200">
    <property type="entry name" value="Peptidase S8/S53 domain"/>
    <property type="match status" value="1"/>
</dbReference>
<feature type="active site" description="Charge relay system" evidence="5">
    <location>
        <position position="385"/>
    </location>
</feature>
<accession>A0A2P7B7K4</accession>
<dbReference type="PROSITE" id="PS51892">
    <property type="entry name" value="SUBTILASE"/>
    <property type="match status" value="1"/>
</dbReference>
<feature type="domain" description="Peptidase S8/S53" evidence="6">
    <location>
        <begin position="156"/>
        <end position="437"/>
    </location>
</feature>
<evidence type="ECO:0000313" key="7">
    <source>
        <dbReference type="EMBL" id="PSH62439.1"/>
    </source>
</evidence>
<dbReference type="PANTHER" id="PTHR43806:SF11">
    <property type="entry name" value="CEREVISIN-RELATED"/>
    <property type="match status" value="1"/>
</dbReference>
<evidence type="ECO:0000313" key="8">
    <source>
        <dbReference type="Proteomes" id="UP000241764"/>
    </source>
</evidence>
<dbReference type="PANTHER" id="PTHR43806">
    <property type="entry name" value="PEPTIDASE S8"/>
    <property type="match status" value="1"/>
</dbReference>
<dbReference type="InterPro" id="IPR050131">
    <property type="entry name" value="Peptidase_S8_subtilisin-like"/>
</dbReference>
<comment type="similarity">
    <text evidence="1 5">Belongs to the peptidase S8 family.</text>
</comment>
<dbReference type="PRINTS" id="PR00723">
    <property type="entry name" value="SUBTILISIN"/>
</dbReference>
<evidence type="ECO:0000256" key="4">
    <source>
        <dbReference type="ARBA" id="ARBA00022825"/>
    </source>
</evidence>
<reference evidence="8" key="1">
    <citation type="submission" date="2017-11" db="EMBL/GenBank/DDBJ databases">
        <authorList>
            <person name="Kuznetsova I."/>
            <person name="Sazanova A."/>
            <person name="Chirak E."/>
            <person name="Safronova V."/>
            <person name="Willems A."/>
        </authorList>
    </citation>
    <scope>NUCLEOTIDE SEQUENCE [LARGE SCALE GENOMIC DNA]</scope>
    <source>
        <strain evidence="8">CCBAU 03422</strain>
    </source>
</reference>
<evidence type="ECO:0000256" key="3">
    <source>
        <dbReference type="ARBA" id="ARBA00022801"/>
    </source>
</evidence>
<feature type="active site" description="Charge relay system" evidence="5">
    <location>
        <position position="163"/>
    </location>
</feature>
<dbReference type="InterPro" id="IPR036852">
    <property type="entry name" value="Peptidase_S8/S53_dom_sf"/>
</dbReference>
<keyword evidence="8" id="KW-1185">Reference proteome</keyword>